<dbReference type="SMART" id="SM00360">
    <property type="entry name" value="RRM"/>
    <property type="match status" value="2"/>
</dbReference>
<evidence type="ECO:0000256" key="3">
    <source>
        <dbReference type="SAM" id="MobiDB-lite"/>
    </source>
</evidence>
<dbReference type="Gene3D" id="3.30.70.330">
    <property type="match status" value="2"/>
</dbReference>
<feature type="region of interest" description="Disordered" evidence="3">
    <location>
        <begin position="238"/>
        <end position="257"/>
    </location>
</feature>
<evidence type="ECO:0000256" key="1">
    <source>
        <dbReference type="ARBA" id="ARBA00022884"/>
    </source>
</evidence>
<dbReference type="SUPFAM" id="SSF54928">
    <property type="entry name" value="RNA-binding domain, RBD"/>
    <property type="match status" value="2"/>
</dbReference>
<feature type="compositionally biased region" description="Polar residues" evidence="3">
    <location>
        <begin position="126"/>
        <end position="137"/>
    </location>
</feature>
<feature type="compositionally biased region" description="Polar residues" evidence="3">
    <location>
        <begin position="245"/>
        <end position="256"/>
    </location>
</feature>
<feature type="compositionally biased region" description="Basic and acidic residues" evidence="3">
    <location>
        <begin position="62"/>
        <end position="71"/>
    </location>
</feature>
<sequence>MDTNDILYPRYTDIRQILLDQGKDSKNEAKKVKAKEKRKQPPDNVEAPKNKKKHSGPSNADEALKLRERLGIDSAKPGSASTQQAFSFGFAADDAPAALDEPAPEEPLPASSPPEAAQEAGHVTEHQQPQVPDQQNGAEADERLRRVMGGTTQGTERRVFVGGMPFSYEEDDVWEYWGYCGEIESMDLMRFPDTGRFKGICFITFKTEEGYQAALECNEMTLLQTQLKVEPCISVPAKPKKKGAQSGTANGNQHNESAPKVEGYNVAYVGNIAFEAGEEDLRELMGDCTITKVRLHTDRDTGRFKGYAHVHFADEESLDRAVGYNGTPLKGRNLKIGYAQKKKE</sequence>
<dbReference type="Proteomes" id="UP001497392">
    <property type="component" value="Unassembled WGS sequence"/>
</dbReference>
<evidence type="ECO:0000256" key="2">
    <source>
        <dbReference type="PROSITE-ProRule" id="PRU00176"/>
    </source>
</evidence>
<evidence type="ECO:0000259" key="4">
    <source>
        <dbReference type="PROSITE" id="PS50102"/>
    </source>
</evidence>
<dbReference type="Pfam" id="PF00076">
    <property type="entry name" value="RRM_1"/>
    <property type="match status" value="2"/>
</dbReference>
<feature type="domain" description="RRM" evidence="4">
    <location>
        <begin position="265"/>
        <end position="341"/>
    </location>
</feature>
<comment type="caution">
    <text evidence="5">The sequence shown here is derived from an EMBL/GenBank/DDBJ whole genome shotgun (WGS) entry which is preliminary data.</text>
</comment>
<dbReference type="InterPro" id="IPR034361">
    <property type="entry name" value="PHIP1_RRM1"/>
</dbReference>
<keyword evidence="1 2" id="KW-0694">RNA-binding</keyword>
<protein>
    <submittedName>
        <fullName evidence="5">G12238 protein</fullName>
    </submittedName>
</protein>
<dbReference type="EMBL" id="CAXHTA020000019">
    <property type="protein sequence ID" value="CAL5228998.1"/>
    <property type="molecule type" value="Genomic_DNA"/>
</dbReference>
<gene>
    <name evidence="5" type="primary">g12238</name>
    <name evidence="5" type="ORF">VP750_LOCUS10904</name>
</gene>
<accession>A0ABP1GFF2</accession>
<keyword evidence="6" id="KW-1185">Reference proteome</keyword>
<evidence type="ECO:0000313" key="6">
    <source>
        <dbReference type="Proteomes" id="UP001497392"/>
    </source>
</evidence>
<dbReference type="CDD" id="cd12271">
    <property type="entry name" value="RRM1_PHIP1"/>
    <property type="match status" value="1"/>
</dbReference>
<feature type="domain" description="RRM" evidence="4">
    <location>
        <begin position="157"/>
        <end position="234"/>
    </location>
</feature>
<reference evidence="5 6" key="1">
    <citation type="submission" date="2024-06" db="EMBL/GenBank/DDBJ databases">
        <authorList>
            <person name="Kraege A."/>
            <person name="Thomma B."/>
        </authorList>
    </citation>
    <scope>NUCLEOTIDE SEQUENCE [LARGE SCALE GENOMIC DNA]</scope>
</reference>
<dbReference type="PANTHER" id="PTHR23236:SF11">
    <property type="entry name" value="EUKARYOTIC TRANSLATION INITIATION FACTOR 4H"/>
    <property type="match status" value="1"/>
</dbReference>
<organism evidence="5 6">
    <name type="scientific">Coccomyxa viridis</name>
    <dbReference type="NCBI Taxonomy" id="1274662"/>
    <lineage>
        <taxon>Eukaryota</taxon>
        <taxon>Viridiplantae</taxon>
        <taxon>Chlorophyta</taxon>
        <taxon>core chlorophytes</taxon>
        <taxon>Trebouxiophyceae</taxon>
        <taxon>Trebouxiophyceae incertae sedis</taxon>
        <taxon>Coccomyxaceae</taxon>
        <taxon>Coccomyxa</taxon>
    </lineage>
</organism>
<feature type="region of interest" description="Disordered" evidence="3">
    <location>
        <begin position="19"/>
        <end position="83"/>
    </location>
</feature>
<dbReference type="InterPro" id="IPR012677">
    <property type="entry name" value="Nucleotide-bd_a/b_plait_sf"/>
</dbReference>
<proteinExistence type="predicted"/>
<dbReference type="InterPro" id="IPR035979">
    <property type="entry name" value="RBD_domain_sf"/>
</dbReference>
<feature type="compositionally biased region" description="Basic and acidic residues" evidence="3">
    <location>
        <begin position="21"/>
        <end position="31"/>
    </location>
</feature>
<evidence type="ECO:0000313" key="5">
    <source>
        <dbReference type="EMBL" id="CAL5228998.1"/>
    </source>
</evidence>
<dbReference type="PROSITE" id="PS50102">
    <property type="entry name" value="RRM"/>
    <property type="match status" value="2"/>
</dbReference>
<feature type="region of interest" description="Disordered" evidence="3">
    <location>
        <begin position="97"/>
        <end position="141"/>
    </location>
</feature>
<name>A0ABP1GFF2_9CHLO</name>
<dbReference type="PANTHER" id="PTHR23236">
    <property type="entry name" value="EUKARYOTIC TRANSLATION INITIATION FACTOR 4B/4H"/>
    <property type="match status" value="1"/>
</dbReference>
<dbReference type="InterPro" id="IPR000504">
    <property type="entry name" value="RRM_dom"/>
</dbReference>